<dbReference type="InterPro" id="IPR005119">
    <property type="entry name" value="LysR_subst-bd"/>
</dbReference>
<dbReference type="SUPFAM" id="SSF53850">
    <property type="entry name" value="Periplasmic binding protein-like II"/>
    <property type="match status" value="1"/>
</dbReference>
<sequence>MNYTLHQLILFLKITETKSITRASEELNLTQPAVSIQLKNFQDQFDIPLTETIGRQIYITDFGYEIAESAKKILDELKLVNYKTQNYKGLLTGDINISVVSTGKYIMPYFLTDFFEEHPQINFKLDVTNRLQVLDDLQKNKIDFALVSVLPENLDVESIELMENKLYFVGSNSIKKNDLNFDELQNYNLLFREQGSATRKAMENFLKKNKISHQKTTELASNEAIKQAVIAKLGISIMPIIGLKNELLNNELKILNVKNLPSISTWYLIHLKNKSLSPAAEAYKQFISTNKTKVIQQQFHWITKF</sequence>
<dbReference type="Gene3D" id="1.10.10.10">
    <property type="entry name" value="Winged helix-like DNA-binding domain superfamily/Winged helix DNA-binding domain"/>
    <property type="match status" value="1"/>
</dbReference>
<dbReference type="Pfam" id="PF03466">
    <property type="entry name" value="LysR_substrate"/>
    <property type="match status" value="1"/>
</dbReference>
<dbReference type="Pfam" id="PF00126">
    <property type="entry name" value="HTH_1"/>
    <property type="match status" value="1"/>
</dbReference>
<evidence type="ECO:0000259" key="5">
    <source>
        <dbReference type="PROSITE" id="PS50931"/>
    </source>
</evidence>
<dbReference type="Proteomes" id="UP001180481">
    <property type="component" value="Chromosome"/>
</dbReference>
<dbReference type="EMBL" id="CP133721">
    <property type="protein sequence ID" value="WMW78387.1"/>
    <property type="molecule type" value="Genomic_DNA"/>
</dbReference>
<dbReference type="PANTHER" id="PTHR30126">
    <property type="entry name" value="HTH-TYPE TRANSCRIPTIONAL REGULATOR"/>
    <property type="match status" value="1"/>
</dbReference>
<dbReference type="PROSITE" id="PS50931">
    <property type="entry name" value="HTH_LYSR"/>
    <property type="match status" value="1"/>
</dbReference>
<reference evidence="6" key="1">
    <citation type="submission" date="2023-09" db="EMBL/GenBank/DDBJ databases">
        <title>Flavobacterium sp. 20NA77.7 isolated from freshwater.</title>
        <authorList>
            <person name="Le V."/>
            <person name="Ko S.-R."/>
            <person name="Ahn C.-Y."/>
            <person name="Oh H.-M."/>
        </authorList>
    </citation>
    <scope>NUCLEOTIDE SEQUENCE</scope>
    <source>
        <strain evidence="6">20NA77.7</strain>
    </source>
</reference>
<dbReference type="Gene3D" id="3.40.190.290">
    <property type="match status" value="1"/>
</dbReference>
<evidence type="ECO:0000256" key="3">
    <source>
        <dbReference type="ARBA" id="ARBA00023125"/>
    </source>
</evidence>
<keyword evidence="3" id="KW-0238">DNA-binding</keyword>
<dbReference type="RefSeq" id="WP_309532695.1">
    <property type="nucleotide sequence ID" value="NZ_CP133721.1"/>
</dbReference>
<gene>
    <name evidence="6" type="ORF">RF683_02780</name>
</gene>
<keyword evidence="4" id="KW-0804">Transcription</keyword>
<organism evidence="6 7">
    <name type="scientific">Flavobacterium nakdongensis</name>
    <dbReference type="NCBI Taxonomy" id="3073563"/>
    <lineage>
        <taxon>Bacteria</taxon>
        <taxon>Pseudomonadati</taxon>
        <taxon>Bacteroidota</taxon>
        <taxon>Flavobacteriia</taxon>
        <taxon>Flavobacteriales</taxon>
        <taxon>Flavobacteriaceae</taxon>
        <taxon>Flavobacterium</taxon>
    </lineage>
</organism>
<keyword evidence="2" id="KW-0805">Transcription regulation</keyword>
<dbReference type="InterPro" id="IPR036390">
    <property type="entry name" value="WH_DNA-bd_sf"/>
</dbReference>
<name>A0ABY9RDW0_9FLAO</name>
<feature type="domain" description="HTH lysR-type" evidence="5">
    <location>
        <begin position="1"/>
        <end position="60"/>
    </location>
</feature>
<dbReference type="SUPFAM" id="SSF46785">
    <property type="entry name" value="Winged helix' DNA-binding domain"/>
    <property type="match status" value="1"/>
</dbReference>
<evidence type="ECO:0000313" key="6">
    <source>
        <dbReference type="EMBL" id="WMW78387.1"/>
    </source>
</evidence>
<evidence type="ECO:0000256" key="1">
    <source>
        <dbReference type="ARBA" id="ARBA00009437"/>
    </source>
</evidence>
<evidence type="ECO:0000256" key="2">
    <source>
        <dbReference type="ARBA" id="ARBA00023015"/>
    </source>
</evidence>
<keyword evidence="7" id="KW-1185">Reference proteome</keyword>
<accession>A0ABY9RDW0</accession>
<dbReference type="InterPro" id="IPR036388">
    <property type="entry name" value="WH-like_DNA-bd_sf"/>
</dbReference>
<dbReference type="InterPro" id="IPR000847">
    <property type="entry name" value="LysR_HTH_N"/>
</dbReference>
<evidence type="ECO:0000313" key="7">
    <source>
        <dbReference type="Proteomes" id="UP001180481"/>
    </source>
</evidence>
<comment type="similarity">
    <text evidence="1">Belongs to the LysR transcriptional regulatory family.</text>
</comment>
<protein>
    <submittedName>
        <fullName evidence="6">LysR family transcriptional regulator</fullName>
    </submittedName>
</protein>
<proteinExistence type="inferred from homology"/>
<evidence type="ECO:0000256" key="4">
    <source>
        <dbReference type="ARBA" id="ARBA00023163"/>
    </source>
</evidence>
<dbReference type="PANTHER" id="PTHR30126:SF5">
    <property type="entry name" value="HTH-TYPE TRANSCRIPTIONAL ACTIVATOR CMPR"/>
    <property type="match status" value="1"/>
</dbReference>